<dbReference type="GO" id="GO:0016705">
    <property type="term" value="F:oxidoreductase activity, acting on paired donors, with incorporation or reduction of molecular oxygen"/>
    <property type="evidence" value="ECO:0007669"/>
    <property type="project" value="InterPro"/>
</dbReference>
<sequence>MMYPAIQNRAPAEVDAFLAAKNRLPTLHNQAAFLYPGCVIKEVFRWAPATPIGLFHVRHLCRTRGSSS</sequence>
<comment type="caution">
    <text evidence="1">The sequence shown here is derived from an EMBL/GenBank/DDBJ whole genome shotgun (WGS) entry which is preliminary data.</text>
</comment>
<dbReference type="AlphaFoldDB" id="A0AAD7A409"/>
<dbReference type="Proteomes" id="UP001218218">
    <property type="component" value="Unassembled WGS sequence"/>
</dbReference>
<name>A0AAD7A409_9AGAR</name>
<dbReference type="GO" id="GO:0005506">
    <property type="term" value="F:iron ion binding"/>
    <property type="evidence" value="ECO:0007669"/>
    <property type="project" value="InterPro"/>
</dbReference>
<keyword evidence="2" id="KW-1185">Reference proteome</keyword>
<dbReference type="SUPFAM" id="SSF48264">
    <property type="entry name" value="Cytochrome P450"/>
    <property type="match status" value="1"/>
</dbReference>
<proteinExistence type="predicted"/>
<dbReference type="EMBL" id="JARIHO010000016">
    <property type="protein sequence ID" value="KAJ7349102.1"/>
    <property type="molecule type" value="Genomic_DNA"/>
</dbReference>
<organism evidence="1 2">
    <name type="scientific">Mycena albidolilacea</name>
    <dbReference type="NCBI Taxonomy" id="1033008"/>
    <lineage>
        <taxon>Eukaryota</taxon>
        <taxon>Fungi</taxon>
        <taxon>Dikarya</taxon>
        <taxon>Basidiomycota</taxon>
        <taxon>Agaricomycotina</taxon>
        <taxon>Agaricomycetes</taxon>
        <taxon>Agaricomycetidae</taxon>
        <taxon>Agaricales</taxon>
        <taxon>Marasmiineae</taxon>
        <taxon>Mycenaceae</taxon>
        <taxon>Mycena</taxon>
    </lineage>
</organism>
<reference evidence="1" key="1">
    <citation type="submission" date="2023-03" db="EMBL/GenBank/DDBJ databases">
        <title>Massive genome expansion in bonnet fungi (Mycena s.s.) driven by repeated elements and novel gene families across ecological guilds.</title>
        <authorList>
            <consortium name="Lawrence Berkeley National Laboratory"/>
            <person name="Harder C.B."/>
            <person name="Miyauchi S."/>
            <person name="Viragh M."/>
            <person name="Kuo A."/>
            <person name="Thoen E."/>
            <person name="Andreopoulos B."/>
            <person name="Lu D."/>
            <person name="Skrede I."/>
            <person name="Drula E."/>
            <person name="Henrissat B."/>
            <person name="Morin E."/>
            <person name="Kohler A."/>
            <person name="Barry K."/>
            <person name="LaButti K."/>
            <person name="Morin E."/>
            <person name="Salamov A."/>
            <person name="Lipzen A."/>
            <person name="Mereny Z."/>
            <person name="Hegedus B."/>
            <person name="Baldrian P."/>
            <person name="Stursova M."/>
            <person name="Weitz H."/>
            <person name="Taylor A."/>
            <person name="Grigoriev I.V."/>
            <person name="Nagy L.G."/>
            <person name="Martin F."/>
            <person name="Kauserud H."/>
        </authorList>
    </citation>
    <scope>NUCLEOTIDE SEQUENCE</scope>
    <source>
        <strain evidence="1">CBHHK002</strain>
    </source>
</reference>
<dbReference type="GO" id="GO:0020037">
    <property type="term" value="F:heme binding"/>
    <property type="evidence" value="ECO:0007669"/>
    <property type="project" value="InterPro"/>
</dbReference>
<dbReference type="GO" id="GO:0004497">
    <property type="term" value="F:monooxygenase activity"/>
    <property type="evidence" value="ECO:0007669"/>
    <property type="project" value="InterPro"/>
</dbReference>
<dbReference type="Gene3D" id="1.10.630.10">
    <property type="entry name" value="Cytochrome P450"/>
    <property type="match status" value="1"/>
</dbReference>
<protein>
    <submittedName>
        <fullName evidence="1">Uncharacterized protein</fullName>
    </submittedName>
</protein>
<evidence type="ECO:0000313" key="1">
    <source>
        <dbReference type="EMBL" id="KAJ7349102.1"/>
    </source>
</evidence>
<accession>A0AAD7A409</accession>
<evidence type="ECO:0000313" key="2">
    <source>
        <dbReference type="Proteomes" id="UP001218218"/>
    </source>
</evidence>
<dbReference type="InterPro" id="IPR036396">
    <property type="entry name" value="Cyt_P450_sf"/>
</dbReference>
<gene>
    <name evidence="1" type="ORF">DFH08DRAFT_864431</name>
</gene>